<comment type="caution">
    <text evidence="3">The sequence shown here is derived from an EMBL/GenBank/DDBJ whole genome shotgun (WGS) entry which is preliminary data.</text>
</comment>
<name>A0AAD7J1K6_9AGAR</name>
<protein>
    <recommendedName>
        <fullName evidence="2">DUF8040 domain-containing protein</fullName>
    </recommendedName>
</protein>
<accession>A0AAD7J1K6</accession>
<evidence type="ECO:0000313" key="4">
    <source>
        <dbReference type="Proteomes" id="UP001215598"/>
    </source>
</evidence>
<dbReference type="AlphaFoldDB" id="A0AAD7J1K6"/>
<reference evidence="3" key="1">
    <citation type="submission" date="2023-03" db="EMBL/GenBank/DDBJ databases">
        <title>Massive genome expansion in bonnet fungi (Mycena s.s.) driven by repeated elements and novel gene families across ecological guilds.</title>
        <authorList>
            <consortium name="Lawrence Berkeley National Laboratory"/>
            <person name="Harder C.B."/>
            <person name="Miyauchi S."/>
            <person name="Viragh M."/>
            <person name="Kuo A."/>
            <person name="Thoen E."/>
            <person name="Andreopoulos B."/>
            <person name="Lu D."/>
            <person name="Skrede I."/>
            <person name="Drula E."/>
            <person name="Henrissat B."/>
            <person name="Morin E."/>
            <person name="Kohler A."/>
            <person name="Barry K."/>
            <person name="LaButti K."/>
            <person name="Morin E."/>
            <person name="Salamov A."/>
            <person name="Lipzen A."/>
            <person name="Mereny Z."/>
            <person name="Hegedus B."/>
            <person name="Baldrian P."/>
            <person name="Stursova M."/>
            <person name="Weitz H."/>
            <person name="Taylor A."/>
            <person name="Grigoriev I.V."/>
            <person name="Nagy L.G."/>
            <person name="Martin F."/>
            <person name="Kauserud H."/>
        </authorList>
    </citation>
    <scope>NUCLEOTIDE SEQUENCE</scope>
    <source>
        <strain evidence="3">CBHHK182m</strain>
    </source>
</reference>
<keyword evidence="1" id="KW-0812">Transmembrane</keyword>
<dbReference type="Proteomes" id="UP001215598">
    <property type="component" value="Unassembled WGS sequence"/>
</dbReference>
<organism evidence="3 4">
    <name type="scientific">Mycena metata</name>
    <dbReference type="NCBI Taxonomy" id="1033252"/>
    <lineage>
        <taxon>Eukaryota</taxon>
        <taxon>Fungi</taxon>
        <taxon>Dikarya</taxon>
        <taxon>Basidiomycota</taxon>
        <taxon>Agaricomycotina</taxon>
        <taxon>Agaricomycetes</taxon>
        <taxon>Agaricomycetidae</taxon>
        <taxon>Agaricales</taxon>
        <taxon>Marasmiineae</taxon>
        <taxon>Mycenaceae</taxon>
        <taxon>Mycena</taxon>
    </lineage>
</organism>
<gene>
    <name evidence="3" type="ORF">B0H16DRAFT_1315934</name>
</gene>
<dbReference type="EMBL" id="JARKIB010000050">
    <property type="protein sequence ID" value="KAJ7755130.1"/>
    <property type="molecule type" value="Genomic_DNA"/>
</dbReference>
<evidence type="ECO:0000313" key="3">
    <source>
        <dbReference type="EMBL" id="KAJ7755130.1"/>
    </source>
</evidence>
<proteinExistence type="predicted"/>
<keyword evidence="4" id="KW-1185">Reference proteome</keyword>
<feature type="transmembrane region" description="Helical" evidence="1">
    <location>
        <begin position="65"/>
        <end position="85"/>
    </location>
</feature>
<keyword evidence="1" id="KW-0472">Membrane</keyword>
<keyword evidence="1" id="KW-1133">Transmembrane helix</keyword>
<dbReference type="InterPro" id="IPR058353">
    <property type="entry name" value="DUF8040"/>
</dbReference>
<sequence length="131" mass="14917">MPPPRFSPQETARHLVLLIVAIIQYIVLGVALYAYPQYCKSELHDSALSGRAWLDELLNRHPDRIYIAFGMCRHVFLALVLQLRLMGHMESQNSRIALDESLAIFLYTCVTGVAIDHVAERFQHSHSTISE</sequence>
<evidence type="ECO:0000259" key="2">
    <source>
        <dbReference type="Pfam" id="PF26138"/>
    </source>
</evidence>
<dbReference type="Pfam" id="PF26138">
    <property type="entry name" value="DUF8040"/>
    <property type="match status" value="1"/>
</dbReference>
<feature type="transmembrane region" description="Helical" evidence="1">
    <location>
        <begin position="12"/>
        <end position="35"/>
    </location>
</feature>
<evidence type="ECO:0000256" key="1">
    <source>
        <dbReference type="SAM" id="Phobius"/>
    </source>
</evidence>
<feature type="domain" description="DUF8040" evidence="2">
    <location>
        <begin position="46"/>
        <end position="130"/>
    </location>
</feature>